<reference evidence="2 3" key="1">
    <citation type="submission" date="2016-10" db="EMBL/GenBank/DDBJ databases">
        <authorList>
            <person name="de Groot N.N."/>
        </authorList>
    </citation>
    <scope>NUCLEOTIDE SEQUENCE [LARGE SCALE GENOMIC DNA]</scope>
    <source>
        <strain evidence="2 3">DSM 21771</strain>
    </source>
</reference>
<name>A0A1G8M6S7_9BACI</name>
<feature type="domain" description="ATPase dynein-related AAA" evidence="1">
    <location>
        <begin position="312"/>
        <end position="507"/>
    </location>
</feature>
<evidence type="ECO:0000313" key="2">
    <source>
        <dbReference type="EMBL" id="SDI63659.1"/>
    </source>
</evidence>
<organism evidence="2 3">
    <name type="scientific">Natribacillus halophilus</name>
    <dbReference type="NCBI Taxonomy" id="549003"/>
    <lineage>
        <taxon>Bacteria</taxon>
        <taxon>Bacillati</taxon>
        <taxon>Bacillota</taxon>
        <taxon>Bacilli</taxon>
        <taxon>Bacillales</taxon>
        <taxon>Bacillaceae</taxon>
        <taxon>Natribacillus</taxon>
    </lineage>
</organism>
<sequence length="530" mass="62253">MIYPKKINDYKKTELKLGIKSSLPKVKPLLSLIYVLWKINDEKAELYYSQEAADNKIALKDELKEQIKEYFSAELEETDLDENKFNNILDYNNLVRSQIEHLIVGLELIWKIVIIDFENDKLADSAEREGGDRYKKVLRFTKVIDQLDLLISLKEQDFKKVLFTWLTEEKLQYDASFEKKLIKAFTHLSEETVYRVQINDDDDIKFFQSGIYTQLINGETNVNITGEVEPKGPLRVLRNILSQNLNFYIKRQDNEAIVNDGVDIEELKQYTERINNYLPLTNITIDVLDQDPQRENSDIQKLDTIDKPYNRIIYGAPGTGKSHLLNIDKEQFGENFERVTFHPNYSYAQFVGSYKPIPIYKEHGKSERYSRTPYSVEDVININDEEYEELYPIINEPSVTYEYIAGPFLRILTKALKYEEENYLLIIEEINRSNVAAVFGDMFQILDRDDDGFSDYSISIPYEMEMYLRMNGIDIDHLYLPNNLYIWATMNSADQGVFPLDTAFKRRWEFEYIDINSGDEWLDNKLVQNG</sequence>
<proteinExistence type="predicted"/>
<dbReference type="PANTHER" id="PTHR37291">
    <property type="entry name" value="5-METHYLCYTOSINE-SPECIFIC RESTRICTION ENZYME B"/>
    <property type="match status" value="1"/>
</dbReference>
<protein>
    <submittedName>
        <fullName evidence="2">AAA domain (Dynein-related subfamily)</fullName>
    </submittedName>
</protein>
<dbReference type="SUPFAM" id="SSF52540">
    <property type="entry name" value="P-loop containing nucleoside triphosphate hydrolases"/>
    <property type="match status" value="1"/>
</dbReference>
<dbReference type="PANTHER" id="PTHR37291:SF1">
    <property type="entry name" value="TYPE IV METHYL-DIRECTED RESTRICTION ENZYME ECOKMCRB SUBUNIT"/>
    <property type="match status" value="1"/>
</dbReference>
<evidence type="ECO:0000259" key="1">
    <source>
        <dbReference type="Pfam" id="PF07728"/>
    </source>
</evidence>
<dbReference type="InterPro" id="IPR027417">
    <property type="entry name" value="P-loop_NTPase"/>
</dbReference>
<dbReference type="GO" id="GO:0005524">
    <property type="term" value="F:ATP binding"/>
    <property type="evidence" value="ECO:0007669"/>
    <property type="project" value="InterPro"/>
</dbReference>
<gene>
    <name evidence="2" type="ORF">SAMN04488123_1042</name>
</gene>
<dbReference type="InterPro" id="IPR052934">
    <property type="entry name" value="Methyl-DNA_Rec/Restrict_Enz"/>
</dbReference>
<dbReference type="Pfam" id="PF07728">
    <property type="entry name" value="AAA_5"/>
    <property type="match status" value="1"/>
</dbReference>
<dbReference type="AlphaFoldDB" id="A0A1G8M6S7"/>
<evidence type="ECO:0000313" key="3">
    <source>
        <dbReference type="Proteomes" id="UP000198853"/>
    </source>
</evidence>
<dbReference type="GO" id="GO:0016887">
    <property type="term" value="F:ATP hydrolysis activity"/>
    <property type="evidence" value="ECO:0007669"/>
    <property type="project" value="InterPro"/>
</dbReference>
<dbReference type="OrthoDB" id="9781481at2"/>
<dbReference type="Gene3D" id="3.40.50.300">
    <property type="entry name" value="P-loop containing nucleotide triphosphate hydrolases"/>
    <property type="match status" value="1"/>
</dbReference>
<dbReference type="EMBL" id="FNEN01000004">
    <property type="protein sequence ID" value="SDI63659.1"/>
    <property type="molecule type" value="Genomic_DNA"/>
</dbReference>
<keyword evidence="3" id="KW-1185">Reference proteome</keyword>
<dbReference type="Proteomes" id="UP000198853">
    <property type="component" value="Unassembled WGS sequence"/>
</dbReference>
<dbReference type="RefSeq" id="WP_090397070.1">
    <property type="nucleotide sequence ID" value="NZ_FNEN01000004.1"/>
</dbReference>
<dbReference type="InterPro" id="IPR011704">
    <property type="entry name" value="ATPase_dyneun-rel_AAA"/>
</dbReference>
<accession>A0A1G8M6S7</accession>